<dbReference type="Pfam" id="PF06884">
    <property type="entry name" value="DUF1264"/>
    <property type="match status" value="1"/>
</dbReference>
<dbReference type="Proteomes" id="UP000087766">
    <property type="component" value="Chromosome 10"/>
</dbReference>
<dbReference type="RefSeq" id="XP_022642730.1">
    <property type="nucleotide sequence ID" value="XM_022787009.1"/>
</dbReference>
<comment type="similarity">
    <text evidence="1">Belongs to the OBAP family.</text>
</comment>
<accession>A0A3Q0FF89</accession>
<evidence type="ECO:0000313" key="3">
    <source>
        <dbReference type="Proteomes" id="UP000087766"/>
    </source>
</evidence>
<dbReference type="GeneID" id="111242638"/>
<proteinExistence type="inferred from homology"/>
<reference evidence="3" key="1">
    <citation type="journal article" date="2014" name="Nat. Commun.">
        <title>Genome sequence of mungbean and insights into evolution within Vigna species.</title>
        <authorList>
            <person name="Kang Y.J."/>
            <person name="Kim S.K."/>
            <person name="Kim M.Y."/>
            <person name="Lestari P."/>
            <person name="Kim K.H."/>
            <person name="Ha B.K."/>
            <person name="Jun T.H."/>
            <person name="Hwang W.J."/>
            <person name="Lee T."/>
            <person name="Lee J."/>
            <person name="Shim S."/>
            <person name="Yoon M.Y."/>
            <person name="Jang Y.E."/>
            <person name="Han K.S."/>
            <person name="Taeprayoon P."/>
            <person name="Yoon N."/>
            <person name="Somta P."/>
            <person name="Tanya P."/>
            <person name="Kim K.S."/>
            <person name="Gwag J.G."/>
            <person name="Moon J.K."/>
            <person name="Lee Y.H."/>
            <person name="Park B.S."/>
            <person name="Bombarely A."/>
            <person name="Doyle J.J."/>
            <person name="Jackson S.A."/>
            <person name="Schafleitner R."/>
            <person name="Srinives P."/>
            <person name="Varshney R.K."/>
            <person name="Lee S.H."/>
        </authorList>
    </citation>
    <scope>NUCLEOTIDE SEQUENCE [LARGE SCALE GENOMIC DNA]</scope>
    <source>
        <strain evidence="3">cv. VC1973A</strain>
    </source>
</reference>
<dbReference type="InterPro" id="IPR010686">
    <property type="entry name" value="OBAP-like"/>
</dbReference>
<keyword evidence="3" id="KW-1185">Reference proteome</keyword>
<protein>
    <submittedName>
        <fullName evidence="4">Oil body-associated protein 2B-like</fullName>
    </submittedName>
</protein>
<organism evidence="3 4">
    <name type="scientific">Vigna radiata var. radiata</name>
    <name type="common">Mung bean</name>
    <name type="synonym">Phaseolus aureus</name>
    <dbReference type="NCBI Taxonomy" id="3916"/>
    <lineage>
        <taxon>Eukaryota</taxon>
        <taxon>Viridiplantae</taxon>
        <taxon>Streptophyta</taxon>
        <taxon>Embryophyta</taxon>
        <taxon>Tracheophyta</taxon>
        <taxon>Spermatophyta</taxon>
        <taxon>Magnoliopsida</taxon>
        <taxon>eudicotyledons</taxon>
        <taxon>Gunneridae</taxon>
        <taxon>Pentapetalae</taxon>
        <taxon>rosids</taxon>
        <taxon>fabids</taxon>
        <taxon>Fabales</taxon>
        <taxon>Fabaceae</taxon>
        <taxon>Papilionoideae</taxon>
        <taxon>50 kb inversion clade</taxon>
        <taxon>NPAAA clade</taxon>
        <taxon>indigoferoid/millettioid clade</taxon>
        <taxon>Phaseoleae</taxon>
        <taxon>Vigna</taxon>
    </lineage>
</organism>
<dbReference type="KEGG" id="vra:111242638"/>
<evidence type="ECO:0000313" key="4">
    <source>
        <dbReference type="RefSeq" id="XP_022642730.1"/>
    </source>
</evidence>
<name>A0A3Q0FF89_VIGRR</name>
<feature type="region of interest" description="Disordered" evidence="2">
    <location>
        <begin position="1"/>
        <end position="26"/>
    </location>
</feature>
<dbReference type="AlphaFoldDB" id="A0A3Q0FF89"/>
<reference evidence="4" key="2">
    <citation type="submission" date="2025-08" db="UniProtKB">
        <authorList>
            <consortium name="RefSeq"/>
        </authorList>
    </citation>
    <scope>IDENTIFICATION</scope>
    <source>
        <tissue evidence="4">Leaf</tissue>
    </source>
</reference>
<gene>
    <name evidence="4" type="primary">LOC111242638</name>
</gene>
<dbReference type="PANTHER" id="PTHR31360:SF1">
    <property type="entry name" value="OIL BODY-ASSOCIATED PROTEIN 2A"/>
    <property type="match status" value="1"/>
</dbReference>
<sequence length="120" mass="13404">MASTDKSPEPSSAKGPEPTPGKAMGVGQHMIDKGAMMIQSLEPIKQISHHACSFAIYSHDMSRQIETHHYCSRLHQNLIQCAVYDSDESDARLFGLLFFTLILFQLSQNLIYDFAVTCNL</sequence>
<evidence type="ECO:0000256" key="2">
    <source>
        <dbReference type="SAM" id="MobiDB-lite"/>
    </source>
</evidence>
<evidence type="ECO:0000256" key="1">
    <source>
        <dbReference type="ARBA" id="ARBA00009740"/>
    </source>
</evidence>
<dbReference type="OrthoDB" id="1901244at2759"/>
<dbReference type="PANTHER" id="PTHR31360">
    <property type="match status" value="1"/>
</dbReference>